<keyword evidence="2" id="KW-0443">Lipid metabolism</keyword>
<dbReference type="InterPro" id="IPR050259">
    <property type="entry name" value="SDR"/>
</dbReference>
<dbReference type="InterPro" id="IPR002347">
    <property type="entry name" value="SDR_fam"/>
</dbReference>
<dbReference type="Proteomes" id="UP001299546">
    <property type="component" value="Unassembled WGS sequence"/>
</dbReference>
<dbReference type="Gene3D" id="3.40.50.720">
    <property type="entry name" value="NAD(P)-binding Rossmann-like Domain"/>
    <property type="match status" value="1"/>
</dbReference>
<comment type="similarity">
    <text evidence="1">Belongs to the short-chain dehydrogenases/reductases (SDR) family.</text>
</comment>
<dbReference type="EMBL" id="JAJCIS010000006">
    <property type="protein sequence ID" value="MCB7387815.1"/>
    <property type="molecule type" value="Genomic_DNA"/>
</dbReference>
<evidence type="ECO:0000256" key="2">
    <source>
        <dbReference type="ARBA" id="ARBA00023221"/>
    </source>
</evidence>
<dbReference type="PRINTS" id="PR00080">
    <property type="entry name" value="SDRFAMILY"/>
</dbReference>
<reference evidence="3 4" key="1">
    <citation type="submission" date="2021-10" db="EMBL/GenBank/DDBJ databases">
        <title>Collection of gut derived symbiotic bacterial strains cultured from healthy donors.</title>
        <authorList>
            <person name="Lin H."/>
            <person name="Littmann E."/>
            <person name="Kohout C."/>
            <person name="Pamer E.G."/>
        </authorList>
    </citation>
    <scope>NUCLEOTIDE SEQUENCE [LARGE SCALE GENOMIC DNA]</scope>
    <source>
        <strain evidence="3 4">DFI.1.165</strain>
    </source>
</reference>
<dbReference type="PRINTS" id="PR00081">
    <property type="entry name" value="GDHRDH"/>
</dbReference>
<name>A0ABS8DHB0_9FIRM</name>
<dbReference type="SUPFAM" id="SSF51735">
    <property type="entry name" value="NAD(P)-binding Rossmann-fold domains"/>
    <property type="match status" value="1"/>
</dbReference>
<dbReference type="PANTHER" id="PTHR42879:SF2">
    <property type="entry name" value="3-OXOACYL-[ACYL-CARRIER-PROTEIN] REDUCTASE FABG"/>
    <property type="match status" value="1"/>
</dbReference>
<accession>A0ABS8DHB0</accession>
<sequence length="253" mass="27175">MDLKLAGRTAIVTGGAKGIGAGISEVLAGEGCNVAVNYRSRQKEAEEFAQNLKRKYQVEAVAVQADVSKEEEAQALFDETVRMFGRAEILINNAAGGYAPNAFQNISAEEWRTAGEGLLNPAFYMSREFVKYCIGHEQGGHIVNILSKSAILSSSVNNLAYVANKGALTALTRGMAKEFIQYGIYVNGIVPGYVRTERLHIDGEERTERVKKLLPAGEFAQPQDIGRAAAVLASPLFSQMIGAVVDCTGGTLI</sequence>
<dbReference type="InterPro" id="IPR036291">
    <property type="entry name" value="NAD(P)-bd_dom_sf"/>
</dbReference>
<gene>
    <name evidence="3" type="ORF">LIZ65_10995</name>
</gene>
<keyword evidence="4" id="KW-1185">Reference proteome</keyword>
<protein>
    <submittedName>
        <fullName evidence="3">SDR family oxidoreductase</fullName>
    </submittedName>
</protein>
<dbReference type="RefSeq" id="WP_066734796.1">
    <property type="nucleotide sequence ID" value="NZ_JAJCIQ010000007.1"/>
</dbReference>
<dbReference type="PANTHER" id="PTHR42879">
    <property type="entry name" value="3-OXOACYL-(ACYL-CARRIER-PROTEIN) REDUCTASE"/>
    <property type="match status" value="1"/>
</dbReference>
<organism evidence="3 4">
    <name type="scientific">Bariatricus massiliensis</name>
    <dbReference type="NCBI Taxonomy" id="1745713"/>
    <lineage>
        <taxon>Bacteria</taxon>
        <taxon>Bacillati</taxon>
        <taxon>Bacillota</taxon>
        <taxon>Clostridia</taxon>
        <taxon>Lachnospirales</taxon>
        <taxon>Lachnospiraceae</taxon>
        <taxon>Bariatricus</taxon>
    </lineage>
</organism>
<dbReference type="Pfam" id="PF13561">
    <property type="entry name" value="adh_short_C2"/>
    <property type="match status" value="1"/>
</dbReference>
<evidence type="ECO:0000313" key="4">
    <source>
        <dbReference type="Proteomes" id="UP001299546"/>
    </source>
</evidence>
<proteinExistence type="inferred from homology"/>
<evidence type="ECO:0000313" key="3">
    <source>
        <dbReference type="EMBL" id="MCB7387815.1"/>
    </source>
</evidence>
<comment type="caution">
    <text evidence="3">The sequence shown here is derived from an EMBL/GenBank/DDBJ whole genome shotgun (WGS) entry which is preliminary data.</text>
</comment>
<evidence type="ECO:0000256" key="1">
    <source>
        <dbReference type="ARBA" id="ARBA00006484"/>
    </source>
</evidence>
<keyword evidence="2" id="KW-0753">Steroid metabolism</keyword>